<evidence type="ECO:0000256" key="1">
    <source>
        <dbReference type="SAM" id="Phobius"/>
    </source>
</evidence>
<evidence type="ECO:0000313" key="2">
    <source>
        <dbReference type="EMBL" id="KAF2539249.1"/>
    </source>
</evidence>
<dbReference type="EMBL" id="QGKW02002228">
    <property type="protein sequence ID" value="KAF2539249.1"/>
    <property type="molecule type" value="Genomic_DNA"/>
</dbReference>
<proteinExistence type="predicted"/>
<gene>
    <name evidence="2" type="ORF">F2Q68_00021542</name>
</gene>
<comment type="caution">
    <text evidence="2">The sequence shown here is derived from an EMBL/GenBank/DDBJ whole genome shotgun (WGS) entry which is preliminary data.</text>
</comment>
<organism evidence="2 3">
    <name type="scientific">Brassica cretica</name>
    <name type="common">Mustard</name>
    <dbReference type="NCBI Taxonomy" id="69181"/>
    <lineage>
        <taxon>Eukaryota</taxon>
        <taxon>Viridiplantae</taxon>
        <taxon>Streptophyta</taxon>
        <taxon>Embryophyta</taxon>
        <taxon>Tracheophyta</taxon>
        <taxon>Spermatophyta</taxon>
        <taxon>Magnoliopsida</taxon>
        <taxon>eudicotyledons</taxon>
        <taxon>Gunneridae</taxon>
        <taxon>Pentapetalae</taxon>
        <taxon>rosids</taxon>
        <taxon>malvids</taxon>
        <taxon>Brassicales</taxon>
        <taxon>Brassicaceae</taxon>
        <taxon>Brassiceae</taxon>
        <taxon>Brassica</taxon>
    </lineage>
</organism>
<evidence type="ECO:0000313" key="3">
    <source>
        <dbReference type="Proteomes" id="UP000712281"/>
    </source>
</evidence>
<name>A0A8S9G1T5_BRACR</name>
<keyword evidence="1" id="KW-1133">Transmembrane helix</keyword>
<dbReference type="AlphaFoldDB" id="A0A8S9G1T5"/>
<reference evidence="2" key="1">
    <citation type="submission" date="2019-12" db="EMBL/GenBank/DDBJ databases">
        <title>Genome sequencing and annotation of Brassica cretica.</title>
        <authorList>
            <person name="Studholme D.J."/>
            <person name="Sarris P.F."/>
        </authorList>
    </citation>
    <scope>NUCLEOTIDE SEQUENCE</scope>
    <source>
        <strain evidence="2">PFS-001/15</strain>
        <tissue evidence="2">Leaf</tissue>
    </source>
</reference>
<accession>A0A8S9G1T5</accession>
<feature type="transmembrane region" description="Helical" evidence="1">
    <location>
        <begin position="66"/>
        <end position="86"/>
    </location>
</feature>
<dbReference type="Proteomes" id="UP000712281">
    <property type="component" value="Unassembled WGS sequence"/>
</dbReference>
<protein>
    <submittedName>
        <fullName evidence="2">Uncharacterized protein</fullName>
    </submittedName>
</protein>
<keyword evidence="1" id="KW-0812">Transmembrane</keyword>
<sequence length="96" mass="11148">MAQRGDLRKLRNSRCRAEMNTRKKSSTLTTVRGIDADTQTKAELDRGFVAERSREDRGRRTRMNEVLDLISVFLLLINMISIDPYIGLRFLMEISE</sequence>
<keyword evidence="1" id="KW-0472">Membrane</keyword>